<dbReference type="Gramene" id="mRNA:HanXRQr2_Chr08g0342281">
    <property type="protein sequence ID" value="mRNA:HanXRQr2_Chr08g0342281"/>
    <property type="gene ID" value="HanXRQr2_Chr08g0342281"/>
</dbReference>
<keyword evidence="3" id="KW-0963">Cytoplasm</keyword>
<reference evidence="9 11" key="1">
    <citation type="journal article" date="2017" name="Nature">
        <title>The sunflower genome provides insights into oil metabolism, flowering and Asterid evolution.</title>
        <authorList>
            <person name="Badouin H."/>
            <person name="Gouzy J."/>
            <person name="Grassa C.J."/>
            <person name="Murat F."/>
            <person name="Staton S.E."/>
            <person name="Cottret L."/>
            <person name="Lelandais-Briere C."/>
            <person name="Owens G.L."/>
            <person name="Carrere S."/>
            <person name="Mayjonade B."/>
            <person name="Legrand L."/>
            <person name="Gill N."/>
            <person name="Kane N.C."/>
            <person name="Bowers J.E."/>
            <person name="Hubner S."/>
            <person name="Bellec A."/>
            <person name="Berard A."/>
            <person name="Berges H."/>
            <person name="Blanchet N."/>
            <person name="Boniface M.C."/>
            <person name="Brunel D."/>
            <person name="Catrice O."/>
            <person name="Chaidir N."/>
            <person name="Claudel C."/>
            <person name="Donnadieu C."/>
            <person name="Faraut T."/>
            <person name="Fievet G."/>
            <person name="Helmstetter N."/>
            <person name="King M."/>
            <person name="Knapp S.J."/>
            <person name="Lai Z."/>
            <person name="Le Paslier M.C."/>
            <person name="Lippi Y."/>
            <person name="Lorenzon L."/>
            <person name="Mandel J.R."/>
            <person name="Marage G."/>
            <person name="Marchand G."/>
            <person name="Marquand E."/>
            <person name="Bret-Mestries E."/>
            <person name="Morien E."/>
            <person name="Nambeesan S."/>
            <person name="Nguyen T."/>
            <person name="Pegot-Espagnet P."/>
            <person name="Pouilly N."/>
            <person name="Raftis F."/>
            <person name="Sallet E."/>
            <person name="Schiex T."/>
            <person name="Thomas J."/>
            <person name="Vandecasteele C."/>
            <person name="Vares D."/>
            <person name="Vear F."/>
            <person name="Vautrin S."/>
            <person name="Crespi M."/>
            <person name="Mangin B."/>
            <person name="Burke J.M."/>
            <person name="Salse J."/>
            <person name="Munos S."/>
            <person name="Vincourt P."/>
            <person name="Rieseberg L.H."/>
            <person name="Langlade N.B."/>
        </authorList>
    </citation>
    <scope>NUCLEOTIDE SEQUENCE [LARGE SCALE GENOMIC DNA]</scope>
    <source>
        <strain evidence="11">cv. SF193</strain>
        <tissue evidence="9">Leaves</tissue>
    </source>
</reference>
<comment type="subcellular location">
    <subcellularLocation>
        <location evidence="1">Cytoplasm</location>
        <location evidence="1">Cytoskeleton</location>
    </subcellularLocation>
</comment>
<evidence type="ECO:0000313" key="9">
    <source>
        <dbReference type="EMBL" id="KAF5795656.1"/>
    </source>
</evidence>
<sequence length="229" mass="26958">MRKINLCPWHWKPPNPKRILCSIRSSRRKSMQKKRKKTQCKQKQRSSTTGDEKPQRQGTLPAYSFSFRCNERAEKRKALYSKLEEKIHAKEEEKNTLQAKTKEHQEAEIKMLRKSLMFKATPIPSFYHETPPKPELKKVSFTIRCVAKKLQTRRLSLRIHRMYQMRKPTTRLTRRRSSDIRKDEASDGDAMDIEAVGNSDLDAQLDSLRTKLILAEQESAKLKREIHAL</sequence>
<feature type="domain" description="TPX2 C-terminal" evidence="8">
    <location>
        <begin position="65"/>
        <end position="135"/>
    </location>
</feature>
<evidence type="ECO:0000256" key="6">
    <source>
        <dbReference type="SAM" id="Coils"/>
    </source>
</evidence>
<dbReference type="PANTHER" id="PTHR31358:SF29">
    <property type="entry name" value="PROTEIN WVD2-LIKE 5-RELATED"/>
    <property type="match status" value="1"/>
</dbReference>
<evidence type="ECO:0000256" key="7">
    <source>
        <dbReference type="SAM" id="MobiDB-lite"/>
    </source>
</evidence>
<reference evidence="10" key="2">
    <citation type="submission" date="2017-02" db="EMBL/GenBank/DDBJ databases">
        <title>Sunflower complete genome.</title>
        <authorList>
            <person name="Langlade N."/>
            <person name="Munos S."/>
        </authorList>
    </citation>
    <scope>NUCLEOTIDE SEQUENCE [LARGE SCALE GENOMIC DNA]</scope>
    <source>
        <tissue evidence="10">Leaves</tissue>
    </source>
</reference>
<proteinExistence type="inferred from homology"/>
<comment type="similarity">
    <text evidence="2">Belongs to the TPX2 family.</text>
</comment>
<keyword evidence="5" id="KW-0206">Cytoskeleton</keyword>
<evidence type="ECO:0000256" key="1">
    <source>
        <dbReference type="ARBA" id="ARBA00004245"/>
    </source>
</evidence>
<feature type="region of interest" description="Disordered" evidence="7">
    <location>
        <begin position="24"/>
        <end position="58"/>
    </location>
</feature>
<evidence type="ECO:0000256" key="5">
    <source>
        <dbReference type="ARBA" id="ARBA00023212"/>
    </source>
</evidence>
<evidence type="ECO:0000313" key="10">
    <source>
        <dbReference type="EMBL" id="OTG32467.1"/>
    </source>
</evidence>
<dbReference type="InterPro" id="IPR027329">
    <property type="entry name" value="TPX2_C"/>
</dbReference>
<evidence type="ECO:0000313" key="11">
    <source>
        <dbReference type="Proteomes" id="UP000215914"/>
    </source>
</evidence>
<dbReference type="PANTHER" id="PTHR31358">
    <property type="entry name" value="PROTEIN WVD2-LIKE 4"/>
    <property type="match status" value="1"/>
</dbReference>
<dbReference type="Proteomes" id="UP000215914">
    <property type="component" value="Chromosome 3"/>
</dbReference>
<feature type="compositionally biased region" description="Basic residues" evidence="7">
    <location>
        <begin position="25"/>
        <end position="44"/>
    </location>
</feature>
<evidence type="ECO:0000256" key="3">
    <source>
        <dbReference type="ARBA" id="ARBA00022490"/>
    </source>
</evidence>
<protein>
    <submittedName>
        <fullName evidence="10">Putative TPX2 domain-containing protein</fullName>
    </submittedName>
</protein>
<dbReference type="InParanoid" id="A0A251VA22"/>
<organism evidence="10 11">
    <name type="scientific">Helianthus annuus</name>
    <name type="common">Common sunflower</name>
    <dbReference type="NCBI Taxonomy" id="4232"/>
    <lineage>
        <taxon>Eukaryota</taxon>
        <taxon>Viridiplantae</taxon>
        <taxon>Streptophyta</taxon>
        <taxon>Embryophyta</taxon>
        <taxon>Tracheophyta</taxon>
        <taxon>Spermatophyta</taxon>
        <taxon>Magnoliopsida</taxon>
        <taxon>eudicotyledons</taxon>
        <taxon>Gunneridae</taxon>
        <taxon>Pentapetalae</taxon>
        <taxon>asterids</taxon>
        <taxon>campanulids</taxon>
        <taxon>Asterales</taxon>
        <taxon>Asteraceae</taxon>
        <taxon>Asteroideae</taxon>
        <taxon>Heliantheae alliance</taxon>
        <taxon>Heliantheae</taxon>
        <taxon>Helianthus</taxon>
    </lineage>
</organism>
<keyword evidence="4" id="KW-0493">Microtubule</keyword>
<feature type="coiled-coil region" evidence="6">
    <location>
        <begin position="73"/>
        <end position="110"/>
    </location>
</feature>
<dbReference type="GO" id="GO:0008017">
    <property type="term" value="F:microtubule binding"/>
    <property type="evidence" value="ECO:0000318"/>
    <property type="project" value="GO_Central"/>
</dbReference>
<evidence type="ECO:0000256" key="2">
    <source>
        <dbReference type="ARBA" id="ARBA00005885"/>
    </source>
</evidence>
<keyword evidence="6" id="KW-0175">Coiled coil</keyword>
<keyword evidence="11" id="KW-1185">Reference proteome</keyword>
<dbReference type="EMBL" id="CM007892">
    <property type="protein sequence ID" value="OTG32467.1"/>
    <property type="molecule type" value="Genomic_DNA"/>
</dbReference>
<evidence type="ECO:0000256" key="4">
    <source>
        <dbReference type="ARBA" id="ARBA00022701"/>
    </source>
</evidence>
<dbReference type="InterPro" id="IPR044833">
    <property type="entry name" value="WDL5/6"/>
</dbReference>
<reference evidence="9" key="3">
    <citation type="submission" date="2020-06" db="EMBL/GenBank/DDBJ databases">
        <title>Helianthus annuus Genome sequencing and assembly Release 2.</title>
        <authorList>
            <person name="Gouzy J."/>
            <person name="Langlade N."/>
            <person name="Munos S."/>
        </authorList>
    </citation>
    <scope>NUCLEOTIDE SEQUENCE</scope>
    <source>
        <tissue evidence="9">Leaves</tissue>
    </source>
</reference>
<dbReference type="GO" id="GO:0005874">
    <property type="term" value="C:microtubule"/>
    <property type="evidence" value="ECO:0007669"/>
    <property type="project" value="UniProtKB-KW"/>
</dbReference>
<dbReference type="GO" id="GO:0001578">
    <property type="term" value="P:microtubule bundle formation"/>
    <property type="evidence" value="ECO:0000318"/>
    <property type="project" value="GO_Central"/>
</dbReference>
<name>A0A251VA22_HELAN</name>
<accession>A0A251VA22</accession>
<dbReference type="Pfam" id="PF06886">
    <property type="entry name" value="TPX2"/>
    <property type="match status" value="1"/>
</dbReference>
<feature type="coiled-coil region" evidence="6">
    <location>
        <begin position="198"/>
        <end position="225"/>
    </location>
</feature>
<dbReference type="EMBL" id="MNCJ02000323">
    <property type="protein sequence ID" value="KAF5795656.1"/>
    <property type="molecule type" value="Genomic_DNA"/>
</dbReference>
<gene>
    <name evidence="10" type="ORF">HannXRQ_Chr03g0087041</name>
    <name evidence="9" type="ORF">HanXRQr2_Chr08g0342281</name>
</gene>
<dbReference type="AlphaFoldDB" id="A0A251VA22"/>
<evidence type="ECO:0000259" key="8">
    <source>
        <dbReference type="Pfam" id="PF06886"/>
    </source>
</evidence>